<dbReference type="Gene3D" id="3.30.30.30">
    <property type="match status" value="1"/>
</dbReference>
<dbReference type="InterPro" id="IPR013126">
    <property type="entry name" value="Hsp_70_fam"/>
</dbReference>
<dbReference type="InterPro" id="IPR002857">
    <property type="entry name" value="Znf_CXXC"/>
</dbReference>
<evidence type="ECO:0000256" key="1">
    <source>
        <dbReference type="ARBA" id="ARBA00004123"/>
    </source>
</evidence>
<dbReference type="GO" id="GO:0003677">
    <property type="term" value="F:DNA binding"/>
    <property type="evidence" value="ECO:0007669"/>
    <property type="project" value="UniProtKB-KW"/>
</dbReference>
<evidence type="ECO:0000256" key="6">
    <source>
        <dbReference type="ARBA" id="ARBA00022833"/>
    </source>
</evidence>
<feature type="domain" description="PHD-type" evidence="16">
    <location>
        <begin position="556"/>
        <end position="606"/>
    </location>
</feature>
<evidence type="ECO:0000313" key="18">
    <source>
        <dbReference type="EMBL" id="CAD7250992.1"/>
    </source>
</evidence>
<evidence type="ECO:0000259" key="16">
    <source>
        <dbReference type="PROSITE" id="PS50016"/>
    </source>
</evidence>
<feature type="region of interest" description="Disordered" evidence="15">
    <location>
        <begin position="679"/>
        <end position="780"/>
    </location>
</feature>
<dbReference type="InterPro" id="IPR011011">
    <property type="entry name" value="Znf_FYVE_PHD"/>
</dbReference>
<evidence type="ECO:0000256" key="14">
    <source>
        <dbReference type="SAM" id="Coils"/>
    </source>
</evidence>
<dbReference type="Gene3D" id="3.30.420.40">
    <property type="match status" value="2"/>
</dbReference>
<feature type="domain" description="CXXC-type" evidence="17">
    <location>
        <begin position="619"/>
        <end position="672"/>
    </location>
</feature>
<dbReference type="OrthoDB" id="419183at2759"/>
<dbReference type="GO" id="GO:0045893">
    <property type="term" value="P:positive regulation of DNA-templated transcription"/>
    <property type="evidence" value="ECO:0007669"/>
    <property type="project" value="TreeGrafter"/>
</dbReference>
<gene>
    <name evidence="18" type="ORF">DSTB1V02_LOCUS10761</name>
</gene>
<proteinExistence type="inferred from homology"/>
<comment type="similarity">
    <text evidence="2">Belongs to the heat shock protein 70 family.</text>
</comment>
<accession>A0A7R9FQB8</accession>
<feature type="compositionally biased region" description="Basic residues" evidence="15">
    <location>
        <begin position="711"/>
        <end position="726"/>
    </location>
</feature>
<evidence type="ECO:0000256" key="12">
    <source>
        <dbReference type="ARBA" id="ARBA00023828"/>
    </source>
</evidence>
<dbReference type="InterPro" id="IPR019787">
    <property type="entry name" value="Znf_PHD-finger"/>
</dbReference>
<dbReference type="Proteomes" id="UP000677054">
    <property type="component" value="Unassembled WGS sequence"/>
</dbReference>
<dbReference type="Pfam" id="PF02008">
    <property type="entry name" value="zf-CXXC"/>
    <property type="match status" value="1"/>
</dbReference>
<dbReference type="SUPFAM" id="SSF57903">
    <property type="entry name" value="FYVE/PHD zinc finger"/>
    <property type="match status" value="1"/>
</dbReference>
<sequence>MPSPEELPRSCYGLSFGNSSMTIASCGMTDHKTHVLANSHGERQTPSFICMTPGDNVTGTPAKQGMSRNGADTVFGVKRLLDNPVHVSSPVTPFHASYRGKVTKEGGMVFFTGESDKRGTKHTLDEILVLLFQEMHSVGDSHRGGSGRKAEEKIPLVVAVPWTWGKDLRLRIKEAGTKAGFHVLQTISEPCAAALAFQLGQHSQSASGKCMVVRVGGQSSDVSVLDYTGGFYSILSQETSHAFHGDAVTGILCDHLAEDYSSKWGGDPRKNPRSYLKLLLAAENCKHVLSSMQTASCFLESLYEGIDFNASLSRPRLESLIAPYLPQLGDLLHHALTKANLNSSDIDTVILCGGGCRIPRIQSFVASQFPEAEVLGGTEPEAVLAEGASIEAAILCQHREESTCHDDGLVLGLAADVLSLSRPLLLQVDEEWREVFPAGSPVPSHWTGCVPAEGRQSVSLKAWEGKNGSLLSTMSLSGLAPESEIHISCHLQGLGSLDITAMDSVSNESVNCQEQIARQFVLPERQSKINFLLSGGGEGPSRERRDSSGPPSGVGTLYCICQTDDTSRFMISCDRCYDWFHGDCIGITERDAKNIRKYFCQDCRLRDPRLDIRYKDKGEKRKKMRGESNRSCGQCMACHRTEDCGRCDFCKDMKKFGGPNKIRQKCRLRQCLNLGMMQWGGGRGSPEHKSSGSVLREANYSDEDVWEPAKIKRPAKPAHTPSKSKGKSGGSSGKWKAGYSQRRKRRPSSSSSESEEDLSASEPRQCYGPGCTSSARPHSKYCSDECGIKLATARIYQILPQRLQEWQLTPCKADDLSKRALEDVRKKQIEAQNKLRELDDKIQKLEDLIKRVKQLPIDSRNEDESEESAGEGGEGVMYCITCGHEVQVRSAPRHLEKCFNKYESQTSFGSAYKTRIEGNSMFCDFYNPHTRTYCKRLRVTCSEHYREPKTSDTEVCGCPLVQDVFKATNEYCRVPKKKCNRHYLWERLRRAEIDMEKVKQESAGEGGEGVMYCITCGHEVQVRSAPRHLEKCFNKYESQTSFGSAYKTRIEGNSMFCDFYNPHTRTYCKRLRVTCSEHYREPKTSDAEVCGCPLVQDVFKATNEYCRVPKKKCNRHYLWERLRRAEIDMEKVKQE</sequence>
<dbReference type="InterPro" id="IPR022056">
    <property type="entry name" value="CpG-bd_C"/>
</dbReference>
<dbReference type="AlphaFoldDB" id="A0A7R9FQB8"/>
<keyword evidence="19" id="KW-1185">Reference proteome</keyword>
<dbReference type="InterPro" id="IPR043129">
    <property type="entry name" value="ATPase_NBD"/>
</dbReference>
<evidence type="ECO:0000256" key="8">
    <source>
        <dbReference type="ARBA" id="ARBA00023015"/>
    </source>
</evidence>
<evidence type="ECO:0000313" key="19">
    <source>
        <dbReference type="Proteomes" id="UP000677054"/>
    </source>
</evidence>
<dbReference type="PANTHER" id="PTHR46174">
    <property type="entry name" value="CXXC-TYPE ZINC FINGER PROTEIN 1"/>
    <property type="match status" value="1"/>
</dbReference>
<evidence type="ECO:0000256" key="7">
    <source>
        <dbReference type="ARBA" id="ARBA00022840"/>
    </source>
</evidence>
<keyword evidence="14" id="KW-0175">Coiled coil</keyword>
<keyword evidence="5 13" id="KW-0863">Zinc-finger</keyword>
<keyword evidence="11" id="KW-0539">Nucleus</keyword>
<dbReference type="GO" id="GO:0005524">
    <property type="term" value="F:ATP binding"/>
    <property type="evidence" value="ECO:0007669"/>
    <property type="project" value="UniProtKB-KW"/>
</dbReference>
<evidence type="ECO:0000256" key="3">
    <source>
        <dbReference type="ARBA" id="ARBA00022723"/>
    </source>
</evidence>
<dbReference type="GO" id="GO:0140662">
    <property type="term" value="F:ATP-dependent protein folding chaperone"/>
    <property type="evidence" value="ECO:0007669"/>
    <property type="project" value="InterPro"/>
</dbReference>
<evidence type="ECO:0000256" key="13">
    <source>
        <dbReference type="PROSITE-ProRule" id="PRU00509"/>
    </source>
</evidence>
<evidence type="ECO:0000256" key="4">
    <source>
        <dbReference type="ARBA" id="ARBA00022741"/>
    </source>
</evidence>
<dbReference type="Pfam" id="PF00012">
    <property type="entry name" value="HSP70"/>
    <property type="match status" value="1"/>
</dbReference>
<dbReference type="Gene3D" id="3.90.640.10">
    <property type="entry name" value="Actin, Chain A, domain 4"/>
    <property type="match status" value="1"/>
</dbReference>
<evidence type="ECO:0000256" key="10">
    <source>
        <dbReference type="ARBA" id="ARBA00023163"/>
    </source>
</evidence>
<evidence type="ECO:0000259" key="17">
    <source>
        <dbReference type="PROSITE" id="PS51058"/>
    </source>
</evidence>
<reference evidence="18" key="1">
    <citation type="submission" date="2020-11" db="EMBL/GenBank/DDBJ databases">
        <authorList>
            <person name="Tran Van P."/>
        </authorList>
    </citation>
    <scope>NUCLEOTIDE SEQUENCE</scope>
</reference>
<keyword evidence="6" id="KW-0862">Zinc</keyword>
<evidence type="ECO:0000256" key="11">
    <source>
        <dbReference type="ARBA" id="ARBA00023242"/>
    </source>
</evidence>
<dbReference type="InterPro" id="IPR037869">
    <property type="entry name" value="Spp1/CFP1"/>
</dbReference>
<name>A0A7R9FQB8_9CRUS</name>
<dbReference type="PANTHER" id="PTHR46174:SF1">
    <property type="entry name" value="CXXC-TYPE ZINC FINGER PROTEIN 1"/>
    <property type="match status" value="1"/>
</dbReference>
<dbReference type="InterPro" id="IPR001965">
    <property type="entry name" value="Znf_PHD"/>
</dbReference>
<dbReference type="GO" id="GO:0048188">
    <property type="term" value="C:Set1C/COMPASS complex"/>
    <property type="evidence" value="ECO:0007669"/>
    <property type="project" value="InterPro"/>
</dbReference>
<dbReference type="Pfam" id="PF12269">
    <property type="entry name" value="CpG_bind_C"/>
    <property type="match status" value="2"/>
</dbReference>
<dbReference type="EMBL" id="CAJPEV010003202">
    <property type="protein sequence ID" value="CAG0899198.1"/>
    <property type="molecule type" value="Genomic_DNA"/>
</dbReference>
<evidence type="ECO:0000256" key="15">
    <source>
        <dbReference type="SAM" id="MobiDB-lite"/>
    </source>
</evidence>
<comment type="subcellular location">
    <subcellularLocation>
        <location evidence="1">Nucleus</location>
    </subcellularLocation>
</comment>
<dbReference type="PRINTS" id="PR00301">
    <property type="entry name" value="HEATSHOCK70"/>
</dbReference>
<dbReference type="PROSITE" id="PS01359">
    <property type="entry name" value="ZF_PHD_1"/>
    <property type="match status" value="1"/>
</dbReference>
<protein>
    <recommendedName>
        <fullName evidence="12">CXXC-type zinc finger protein 1</fullName>
    </recommendedName>
</protein>
<keyword evidence="4" id="KW-0547">Nucleotide-binding</keyword>
<organism evidence="18">
    <name type="scientific">Darwinula stevensoni</name>
    <dbReference type="NCBI Taxonomy" id="69355"/>
    <lineage>
        <taxon>Eukaryota</taxon>
        <taxon>Metazoa</taxon>
        <taxon>Ecdysozoa</taxon>
        <taxon>Arthropoda</taxon>
        <taxon>Crustacea</taxon>
        <taxon>Oligostraca</taxon>
        <taxon>Ostracoda</taxon>
        <taxon>Podocopa</taxon>
        <taxon>Podocopida</taxon>
        <taxon>Darwinulocopina</taxon>
        <taxon>Darwinuloidea</taxon>
        <taxon>Darwinulidae</taxon>
        <taxon>Darwinula</taxon>
    </lineage>
</organism>
<dbReference type="EMBL" id="LR902719">
    <property type="protein sequence ID" value="CAD7250992.1"/>
    <property type="molecule type" value="Genomic_DNA"/>
</dbReference>
<keyword evidence="7" id="KW-0067">ATP-binding</keyword>
<dbReference type="GO" id="GO:0008270">
    <property type="term" value="F:zinc ion binding"/>
    <property type="evidence" value="ECO:0007669"/>
    <property type="project" value="UniProtKB-KW"/>
</dbReference>
<keyword evidence="8" id="KW-0805">Transcription regulation</keyword>
<dbReference type="InterPro" id="IPR019786">
    <property type="entry name" value="Zinc_finger_PHD-type_CS"/>
</dbReference>
<dbReference type="Pfam" id="PF00628">
    <property type="entry name" value="PHD"/>
    <property type="match status" value="1"/>
</dbReference>
<dbReference type="SUPFAM" id="SSF53067">
    <property type="entry name" value="Actin-like ATPase domain"/>
    <property type="match status" value="2"/>
</dbReference>
<keyword evidence="10" id="KW-0804">Transcription</keyword>
<keyword evidence="9" id="KW-0238">DNA-binding</keyword>
<feature type="coiled-coil region" evidence="14">
    <location>
        <begin position="821"/>
        <end position="855"/>
    </location>
</feature>
<keyword evidence="3" id="KW-0479">Metal-binding</keyword>
<evidence type="ECO:0000256" key="2">
    <source>
        <dbReference type="ARBA" id="ARBA00007381"/>
    </source>
</evidence>
<dbReference type="SMART" id="SM00249">
    <property type="entry name" value="PHD"/>
    <property type="match status" value="1"/>
</dbReference>
<dbReference type="PROSITE" id="PS51058">
    <property type="entry name" value="ZF_CXXC"/>
    <property type="match status" value="1"/>
</dbReference>
<feature type="region of interest" description="Disordered" evidence="15">
    <location>
        <begin position="532"/>
        <end position="552"/>
    </location>
</feature>
<evidence type="ECO:0000256" key="9">
    <source>
        <dbReference type="ARBA" id="ARBA00023125"/>
    </source>
</evidence>
<evidence type="ECO:0000256" key="5">
    <source>
        <dbReference type="ARBA" id="ARBA00022771"/>
    </source>
</evidence>
<dbReference type="Gene3D" id="3.30.40.10">
    <property type="entry name" value="Zinc/RING finger domain, C3HC4 (zinc finger)"/>
    <property type="match status" value="1"/>
</dbReference>
<dbReference type="InterPro" id="IPR013083">
    <property type="entry name" value="Znf_RING/FYVE/PHD"/>
</dbReference>
<dbReference type="PROSITE" id="PS50016">
    <property type="entry name" value="ZF_PHD_2"/>
    <property type="match status" value="1"/>
</dbReference>